<organism evidence="1 2">
    <name type="scientific">Roseovarius halotolerans</name>
    <dbReference type="NCBI Taxonomy" id="505353"/>
    <lineage>
        <taxon>Bacteria</taxon>
        <taxon>Pseudomonadati</taxon>
        <taxon>Pseudomonadota</taxon>
        <taxon>Alphaproteobacteria</taxon>
        <taxon>Rhodobacterales</taxon>
        <taxon>Roseobacteraceae</taxon>
        <taxon>Roseovarius</taxon>
    </lineage>
</organism>
<sequence length="377" mass="41734">MIKFNTFISTVKATRASHAILFGAVLLMVACAPRPTAERGPRIEEAQIRQVYVATQRDLSRPRQTFGQPRNEQLNFFRASVSIPPVHQPGQVEWAKRGETADPARHFVVTDTKVYDRPNRFMREMKRDSTMNETMVFVHGYNNTLSDAMYRLAQIQEDFDLGMSSVLFSWLSSGDARGYIYDRDSILYARDDLEEVLKAVSAQDNGSILLVAHSMGSHLVMEVLRQAALRGDRELLSRINGVILMSPDLDPDLFRSQAEAIGKLPQPFLIFVSREDRALSLASFITGRKPRLGVIDGPEAVEGLQVQVIDFTALADGEGLNHSVPATSPAAISLLKGMFTQASTGNGRFDDYMVLKAPPPESGVLPIPGGGMIGRRR</sequence>
<gene>
    <name evidence="1" type="ORF">ROH8110_02733</name>
</gene>
<dbReference type="PIRSF" id="PIRSF033909">
    <property type="entry name" value="UCP033909"/>
    <property type="match status" value="1"/>
</dbReference>
<dbReference type="PANTHER" id="PTHR36513">
    <property type="entry name" value="ABC TRANSMEMBRANE TYPE-1 DOMAIN-CONTAINING PROTEIN"/>
    <property type="match status" value="1"/>
</dbReference>
<dbReference type="AlphaFoldDB" id="A0A1X6ZFG1"/>
<dbReference type="PANTHER" id="PTHR36513:SF1">
    <property type="entry name" value="TRANSMEMBRANE PROTEIN"/>
    <property type="match status" value="1"/>
</dbReference>
<dbReference type="Proteomes" id="UP000193207">
    <property type="component" value="Unassembled WGS sequence"/>
</dbReference>
<dbReference type="Pfam" id="PF05990">
    <property type="entry name" value="DUF900"/>
    <property type="match status" value="1"/>
</dbReference>
<dbReference type="InterPro" id="IPR014586">
    <property type="entry name" value="UCP033909"/>
</dbReference>
<dbReference type="EMBL" id="FWFU01000003">
    <property type="protein sequence ID" value="SLN50146.1"/>
    <property type="molecule type" value="Genomic_DNA"/>
</dbReference>
<dbReference type="SUPFAM" id="SSF53474">
    <property type="entry name" value="alpha/beta-Hydrolases"/>
    <property type="match status" value="1"/>
</dbReference>
<reference evidence="1 2" key="1">
    <citation type="submission" date="2017-03" db="EMBL/GenBank/DDBJ databases">
        <authorList>
            <person name="Afonso C.L."/>
            <person name="Miller P.J."/>
            <person name="Scott M.A."/>
            <person name="Spackman E."/>
            <person name="Goraichik I."/>
            <person name="Dimitrov K.M."/>
            <person name="Suarez D.L."/>
            <person name="Swayne D.E."/>
        </authorList>
    </citation>
    <scope>NUCLEOTIDE SEQUENCE [LARGE SCALE GENOMIC DNA]</scope>
    <source>
        <strain evidence="1 2">CECT 8110</strain>
    </source>
</reference>
<accession>A0A1X6ZFG1</accession>
<dbReference type="InterPro" id="IPR029058">
    <property type="entry name" value="AB_hydrolase_fold"/>
</dbReference>
<evidence type="ECO:0000313" key="1">
    <source>
        <dbReference type="EMBL" id="SLN50146.1"/>
    </source>
</evidence>
<keyword evidence="1" id="KW-0378">Hydrolase</keyword>
<dbReference type="PROSITE" id="PS51257">
    <property type="entry name" value="PROKAR_LIPOPROTEIN"/>
    <property type="match status" value="1"/>
</dbReference>
<protein>
    <submittedName>
        <fullName evidence="1">Alpha/beta hydrolase family protein</fullName>
    </submittedName>
</protein>
<dbReference type="Gene3D" id="3.40.50.1820">
    <property type="entry name" value="alpha/beta hydrolase"/>
    <property type="match status" value="1"/>
</dbReference>
<dbReference type="GO" id="GO:0016787">
    <property type="term" value="F:hydrolase activity"/>
    <property type="evidence" value="ECO:0007669"/>
    <property type="project" value="UniProtKB-KW"/>
</dbReference>
<dbReference type="InterPro" id="IPR010297">
    <property type="entry name" value="DUF900_hydrolase"/>
</dbReference>
<evidence type="ECO:0000313" key="2">
    <source>
        <dbReference type="Proteomes" id="UP000193207"/>
    </source>
</evidence>
<name>A0A1X6ZFG1_9RHOB</name>
<proteinExistence type="predicted"/>
<keyword evidence="2" id="KW-1185">Reference proteome</keyword>